<keyword evidence="1" id="KW-0812">Transmembrane</keyword>
<dbReference type="PANTHER" id="PTHR34512">
    <property type="entry name" value="CELL SURFACE PROTEIN"/>
    <property type="match status" value="1"/>
</dbReference>
<name>A0A4R7ZHN5_9ACTN</name>
<feature type="domain" description="Pyrrolo-quinoline quinone repeat" evidence="2">
    <location>
        <begin position="491"/>
        <end position="597"/>
    </location>
</feature>
<reference evidence="3 4" key="1">
    <citation type="submission" date="2019-03" db="EMBL/GenBank/DDBJ databases">
        <title>Genomic Encyclopedia of Type Strains, Phase III (KMG-III): the genomes of soil and plant-associated and newly described type strains.</title>
        <authorList>
            <person name="Whitman W."/>
        </authorList>
    </citation>
    <scope>NUCLEOTIDE SEQUENCE [LARGE SCALE GENOMIC DNA]</scope>
    <source>
        <strain evidence="3 4">VKM Ac-2570</strain>
    </source>
</reference>
<feature type="transmembrane region" description="Helical" evidence="1">
    <location>
        <begin position="237"/>
        <end position="258"/>
    </location>
</feature>
<keyword evidence="1" id="KW-1133">Transmembrane helix</keyword>
<dbReference type="AlphaFoldDB" id="A0A4R7ZHN5"/>
<dbReference type="SUPFAM" id="SSF109604">
    <property type="entry name" value="HD-domain/PDEase-like"/>
    <property type="match status" value="1"/>
</dbReference>
<keyword evidence="3" id="KW-0378">Hydrolase</keyword>
<dbReference type="OrthoDB" id="9808993at2"/>
<dbReference type="RefSeq" id="WP_134120336.1">
    <property type="nucleotide sequence ID" value="NZ_SODF01000002.1"/>
</dbReference>
<dbReference type="InterPro" id="IPR011047">
    <property type="entry name" value="Quinoprotein_ADH-like_sf"/>
</dbReference>
<feature type="transmembrane region" description="Helical" evidence="1">
    <location>
        <begin position="333"/>
        <end position="350"/>
    </location>
</feature>
<evidence type="ECO:0000313" key="3">
    <source>
        <dbReference type="EMBL" id="TDW17209.1"/>
    </source>
</evidence>
<comment type="caution">
    <text evidence="3">The sequence shown here is derived from an EMBL/GenBank/DDBJ whole genome shotgun (WGS) entry which is preliminary data.</text>
</comment>
<feature type="transmembrane region" description="Helical" evidence="1">
    <location>
        <begin position="203"/>
        <end position="225"/>
    </location>
</feature>
<proteinExistence type="predicted"/>
<evidence type="ECO:0000256" key="1">
    <source>
        <dbReference type="SAM" id="Phobius"/>
    </source>
</evidence>
<dbReference type="PANTHER" id="PTHR34512:SF30">
    <property type="entry name" value="OUTER MEMBRANE PROTEIN ASSEMBLY FACTOR BAMB"/>
    <property type="match status" value="1"/>
</dbReference>
<feature type="transmembrane region" description="Helical" evidence="1">
    <location>
        <begin position="298"/>
        <end position="321"/>
    </location>
</feature>
<keyword evidence="4" id="KW-1185">Reference proteome</keyword>
<dbReference type="InterPro" id="IPR018391">
    <property type="entry name" value="PQQ_b-propeller_rpt"/>
</dbReference>
<dbReference type="Proteomes" id="UP000295447">
    <property type="component" value="Unassembled WGS sequence"/>
</dbReference>
<dbReference type="SUPFAM" id="SSF50998">
    <property type="entry name" value="Quinoprotein alcohol dehydrogenase-like"/>
    <property type="match status" value="1"/>
</dbReference>
<dbReference type="EMBL" id="SODF01000002">
    <property type="protein sequence ID" value="TDW17209.1"/>
    <property type="molecule type" value="Genomic_DNA"/>
</dbReference>
<dbReference type="GO" id="GO:0016787">
    <property type="term" value="F:hydrolase activity"/>
    <property type="evidence" value="ECO:0007669"/>
    <property type="project" value="UniProtKB-KW"/>
</dbReference>
<dbReference type="InterPro" id="IPR002372">
    <property type="entry name" value="PQQ_rpt_dom"/>
</dbReference>
<gene>
    <name evidence="3" type="ORF">EV650_3773</name>
</gene>
<dbReference type="Gene3D" id="2.130.10.10">
    <property type="entry name" value="YVTN repeat-like/Quinoprotein amine dehydrogenase"/>
    <property type="match status" value="1"/>
</dbReference>
<dbReference type="Gene3D" id="1.10.3210.10">
    <property type="entry name" value="Hypothetical protein af1432"/>
    <property type="match status" value="1"/>
</dbReference>
<evidence type="ECO:0000313" key="4">
    <source>
        <dbReference type="Proteomes" id="UP000295447"/>
    </source>
</evidence>
<evidence type="ECO:0000259" key="2">
    <source>
        <dbReference type="Pfam" id="PF13360"/>
    </source>
</evidence>
<organism evidence="3 4">
    <name type="scientific">Kribbella kalugense</name>
    <dbReference type="NCBI Taxonomy" id="2512221"/>
    <lineage>
        <taxon>Bacteria</taxon>
        <taxon>Bacillati</taxon>
        <taxon>Actinomycetota</taxon>
        <taxon>Actinomycetes</taxon>
        <taxon>Propionibacteriales</taxon>
        <taxon>Kribbellaceae</taxon>
        <taxon>Kribbella</taxon>
    </lineage>
</organism>
<dbReference type="InterPro" id="IPR015943">
    <property type="entry name" value="WD40/YVTN_repeat-like_dom_sf"/>
</dbReference>
<dbReference type="SMART" id="SM00564">
    <property type="entry name" value="PQQ"/>
    <property type="match status" value="3"/>
</dbReference>
<keyword evidence="1" id="KW-0472">Membrane</keyword>
<protein>
    <submittedName>
        <fullName evidence="3">Putative metal-dependent HD superfamily phosphohydrolase</fullName>
    </submittedName>
</protein>
<sequence>MAGLRELWDDVVPDAGELADELVRRYGGKRVAYRDRYLIGVLTALDSLEQLCTDPEAVRLAAWFHRAAHDKGSTAAEDAEASARLAEELLPKYGVNPVQTAEVARLVRLTDPEDANGEVLLDALNSVYADPRYVTHASEVRRDSQYDVRGRRQQVEALLASDRIYRTQLAHDRYEETARAHLTDELATLDGMTPHPWRGWQRAGLAVTAVLTALVAFVAGVSAIRQPWRVPEYSGDSVWPAVLLMLAALASVIGVSWAVRRNARIVAAIPVAVGVIGVLFVWLSTPDTNGASGVGRRVPLLMILSILLIVAGTAAFAATRFTPNGSRNRGQRLAGLGAFVVVVLALFLVIDPAERAYLVGANEYLEDQHQPANLDVRSELTGEPLWSNPGGLSVQQVVMTADGIAVARGRGAVEMLDPATGKSRWRYLRSDTDDSPHLYPLNGGRQVLLSYDDLGYLVLDADTGKRTAAWPSGTRDYDIQDNDPLVTGKTVSKGSDKLYGTNTDGSNRWKYEPGRCTGISATGTADVAVVELGHSCGNEPSQLVGLNLENGKKLWTKDAVMTEEVAAGGLFVAIQSGRLVGIDPHSGEEKWRSEIPAEWGCPVRVEPAGNRVALISCPSQAQSQSHTVVRAVDAGTGQTVETTSVEMPYQREDAVTSDGRVILMGNGPRGCRLAAVGDGPVVYRQLDSSINCGFGATVAGNLVLIRSTDALIALR</sequence>
<feature type="transmembrane region" description="Helical" evidence="1">
    <location>
        <begin position="265"/>
        <end position="283"/>
    </location>
</feature>
<accession>A0A4R7ZHN5</accession>
<dbReference type="Pfam" id="PF13360">
    <property type="entry name" value="PQQ_2"/>
    <property type="match status" value="1"/>
</dbReference>